<evidence type="ECO:0000256" key="4">
    <source>
        <dbReference type="SAM" id="MobiDB-lite"/>
    </source>
</evidence>
<evidence type="ECO:0000313" key="7">
    <source>
        <dbReference type="RefSeq" id="XP_030761636.1"/>
    </source>
</evidence>
<dbReference type="PANTHER" id="PTHR13516:SF4">
    <property type="entry name" value="FI09323P"/>
    <property type="match status" value="1"/>
</dbReference>
<dbReference type="GO" id="GO:0001682">
    <property type="term" value="P:tRNA 5'-leader removal"/>
    <property type="evidence" value="ECO:0007669"/>
    <property type="project" value="TreeGrafter"/>
</dbReference>
<dbReference type="Gene3D" id="3.30.110.20">
    <property type="entry name" value="Alba-like domain"/>
    <property type="match status" value="1"/>
</dbReference>
<feature type="region of interest" description="Disordered" evidence="4">
    <location>
        <begin position="130"/>
        <end position="189"/>
    </location>
</feature>
<dbReference type="RefSeq" id="XP_030761636.1">
    <property type="nucleotide sequence ID" value="XM_030905776.1"/>
</dbReference>
<evidence type="ECO:0000256" key="1">
    <source>
        <dbReference type="ARBA" id="ARBA00004123"/>
    </source>
</evidence>
<dbReference type="InterPro" id="IPR036882">
    <property type="entry name" value="Alba-like_dom_sf"/>
</dbReference>
<keyword evidence="3" id="KW-0539">Nucleus</keyword>
<organism evidence="6 7">
    <name type="scientific">Sitophilus oryzae</name>
    <name type="common">Rice weevil</name>
    <name type="synonym">Curculio oryzae</name>
    <dbReference type="NCBI Taxonomy" id="7048"/>
    <lineage>
        <taxon>Eukaryota</taxon>
        <taxon>Metazoa</taxon>
        <taxon>Ecdysozoa</taxon>
        <taxon>Arthropoda</taxon>
        <taxon>Hexapoda</taxon>
        <taxon>Insecta</taxon>
        <taxon>Pterygota</taxon>
        <taxon>Neoptera</taxon>
        <taxon>Endopterygota</taxon>
        <taxon>Coleoptera</taxon>
        <taxon>Polyphaga</taxon>
        <taxon>Cucujiformia</taxon>
        <taxon>Curculionidae</taxon>
        <taxon>Dryophthorinae</taxon>
        <taxon>Sitophilus</taxon>
    </lineage>
</organism>
<evidence type="ECO:0000259" key="5">
    <source>
        <dbReference type="Pfam" id="PF01918"/>
    </source>
</evidence>
<feature type="domain" description="DNA/RNA-binding protein Alba-like" evidence="5">
    <location>
        <begin position="30"/>
        <end position="91"/>
    </location>
</feature>
<comment type="similarity">
    <text evidence="2">Belongs to the histone-like Alba family.</text>
</comment>
<dbReference type="InterPro" id="IPR051958">
    <property type="entry name" value="Alba-like_NAB"/>
</dbReference>
<dbReference type="InterPro" id="IPR002775">
    <property type="entry name" value="DNA/RNA-bd_Alba-like"/>
</dbReference>
<proteinExistence type="inferred from homology"/>
<sequence>MENYRKGRNHEEPLTQETLQIKNLPEKILWMQVRGGSKIRNLLEYALKTFPENKVVVWTGFGTSVGKAITCAEIMKREYNNVLHQVTKLAYRNVEEYWDPLIPDMDQLVVKRKLPMVHVCLSEQPLDINDSGYQAPGDIVPYTGPGSSQPHSDNRNYGKHREKKKKHNGANKQNNASSSSSNSAVNSNK</sequence>
<dbReference type="CTD" id="54913"/>
<feature type="compositionally biased region" description="Low complexity" evidence="4">
    <location>
        <begin position="170"/>
        <end position="189"/>
    </location>
</feature>
<dbReference type="AlphaFoldDB" id="A0A6J2YE42"/>
<dbReference type="Pfam" id="PF01918">
    <property type="entry name" value="Alba"/>
    <property type="match status" value="1"/>
</dbReference>
<gene>
    <name evidence="7" type="primary">LOC115886554</name>
</gene>
<feature type="compositionally biased region" description="Basic residues" evidence="4">
    <location>
        <begin position="157"/>
        <end position="169"/>
    </location>
</feature>
<accession>A0A6J2YE42</accession>
<reference evidence="7" key="1">
    <citation type="submission" date="2025-08" db="UniProtKB">
        <authorList>
            <consortium name="RefSeq"/>
        </authorList>
    </citation>
    <scope>IDENTIFICATION</scope>
    <source>
        <tissue evidence="7">Gonads</tissue>
    </source>
</reference>
<dbReference type="FunCoup" id="A0A6J2YE42">
    <property type="interactions" value="122"/>
</dbReference>
<dbReference type="KEGG" id="soy:115886554"/>
<dbReference type="PANTHER" id="PTHR13516">
    <property type="entry name" value="RIBONUCLEASE P SUBUNIT P25"/>
    <property type="match status" value="1"/>
</dbReference>
<dbReference type="GeneID" id="115886554"/>
<evidence type="ECO:0000256" key="2">
    <source>
        <dbReference type="ARBA" id="ARBA00008018"/>
    </source>
</evidence>
<evidence type="ECO:0000256" key="3">
    <source>
        <dbReference type="ARBA" id="ARBA00023242"/>
    </source>
</evidence>
<dbReference type="OrthoDB" id="424402at2759"/>
<comment type="subcellular location">
    <subcellularLocation>
        <location evidence="1">Nucleus</location>
    </subcellularLocation>
</comment>
<dbReference type="InParanoid" id="A0A6J2YE42"/>
<evidence type="ECO:0000313" key="6">
    <source>
        <dbReference type="Proteomes" id="UP000504635"/>
    </source>
</evidence>
<dbReference type="GO" id="GO:0005634">
    <property type="term" value="C:nucleus"/>
    <property type="evidence" value="ECO:0007669"/>
    <property type="project" value="UniProtKB-SubCell"/>
</dbReference>
<dbReference type="GO" id="GO:0000172">
    <property type="term" value="C:ribonuclease MRP complex"/>
    <property type="evidence" value="ECO:0007669"/>
    <property type="project" value="TreeGrafter"/>
</dbReference>
<dbReference type="SUPFAM" id="SSF82704">
    <property type="entry name" value="AlbA-like"/>
    <property type="match status" value="1"/>
</dbReference>
<protein>
    <submittedName>
        <fullName evidence="7">Ribonuclease P protein subunit p25-like protein</fullName>
    </submittedName>
</protein>
<keyword evidence="6" id="KW-1185">Reference proteome</keyword>
<name>A0A6J2YE42_SITOR</name>
<dbReference type="GO" id="GO:0003723">
    <property type="term" value="F:RNA binding"/>
    <property type="evidence" value="ECO:0007669"/>
    <property type="project" value="TreeGrafter"/>
</dbReference>
<dbReference type="Proteomes" id="UP000504635">
    <property type="component" value="Unplaced"/>
</dbReference>